<feature type="domain" description="Pyrrolo-quinoline quinone repeat" evidence="5">
    <location>
        <begin position="20"/>
        <end position="596"/>
    </location>
</feature>
<keyword evidence="7" id="KW-1185">Reference proteome</keyword>
<keyword evidence="4" id="KW-0732">Signal</keyword>
<accession>A0ABZ2IBP3</accession>
<dbReference type="Gene3D" id="2.140.10.10">
    <property type="entry name" value="Quinoprotein alcohol dehydrogenase-like superfamily"/>
    <property type="match status" value="2"/>
</dbReference>
<dbReference type="InterPro" id="IPR002372">
    <property type="entry name" value="PQQ_rpt_dom"/>
</dbReference>
<dbReference type="PANTHER" id="PTHR32303:SF4">
    <property type="entry name" value="QUINOPROTEIN GLUCOSE DEHYDROGENASE"/>
    <property type="match status" value="1"/>
</dbReference>
<dbReference type="SMART" id="SM00564">
    <property type="entry name" value="PQQ"/>
    <property type="match status" value="5"/>
</dbReference>
<name>A0ABZ2IBP3_9CAUL</name>
<dbReference type="RefSeq" id="WP_338575212.1">
    <property type="nucleotide sequence ID" value="NZ_CP146369.1"/>
</dbReference>
<dbReference type="InterPro" id="IPR011047">
    <property type="entry name" value="Quinoprotein_ADH-like_sf"/>
</dbReference>
<evidence type="ECO:0000256" key="3">
    <source>
        <dbReference type="ARBA" id="ARBA00023002"/>
    </source>
</evidence>
<organism evidence="6 7">
    <name type="scientific">Brevundimonas olei</name>
    <dbReference type="NCBI Taxonomy" id="657642"/>
    <lineage>
        <taxon>Bacteria</taxon>
        <taxon>Pseudomonadati</taxon>
        <taxon>Pseudomonadota</taxon>
        <taxon>Alphaproteobacteria</taxon>
        <taxon>Caulobacterales</taxon>
        <taxon>Caulobacteraceae</taxon>
        <taxon>Brevundimonas</taxon>
    </lineage>
</organism>
<dbReference type="Pfam" id="PF01011">
    <property type="entry name" value="PQQ"/>
    <property type="match status" value="1"/>
</dbReference>
<evidence type="ECO:0000259" key="5">
    <source>
        <dbReference type="Pfam" id="PF01011"/>
    </source>
</evidence>
<feature type="signal peptide" evidence="4">
    <location>
        <begin position="1"/>
        <end position="16"/>
    </location>
</feature>
<dbReference type="PANTHER" id="PTHR32303">
    <property type="entry name" value="QUINOPROTEIN ALCOHOL DEHYDROGENASE (CYTOCHROME C)"/>
    <property type="match status" value="1"/>
</dbReference>
<evidence type="ECO:0000313" key="6">
    <source>
        <dbReference type="EMBL" id="WWT53467.1"/>
    </source>
</evidence>
<protein>
    <submittedName>
        <fullName evidence="6">Pyrroloquinoline quinone-dependent dehydrogenase</fullName>
    </submittedName>
</protein>
<evidence type="ECO:0000313" key="7">
    <source>
        <dbReference type="Proteomes" id="UP001363460"/>
    </source>
</evidence>
<dbReference type="InterPro" id="IPR017511">
    <property type="entry name" value="PQQ_mDH"/>
</dbReference>
<gene>
    <name evidence="6" type="ORF">V8J38_09305</name>
</gene>
<comment type="cofactor">
    <cofactor evidence="1">
        <name>pyrroloquinoline quinone</name>
        <dbReference type="ChEBI" id="CHEBI:58442"/>
    </cofactor>
</comment>
<comment type="similarity">
    <text evidence="2">Belongs to the bacterial PQQ dehydrogenase family.</text>
</comment>
<keyword evidence="3" id="KW-0560">Oxidoreductase</keyword>
<sequence length="621" mass="66768">MLTLSLALGLSAPAAAQEGWPTIGRDAGGQRFSPLAQITPSNVDQLRVAWTYHLRPANDAGGGLLPSQTIPLVIGDTMFVASPYSRIVALDSSTGAEKWVFQIPDDDRPSLRGVEYWPGDATHGPTIVFGSRMGRLYSIDAATGRPTAGFGVNGVVDLKTPEVMHTGVDKSYILPSPPIVFENLIITGAGPGEGPGGTNGDVGPAGDTRAWDARTGALVWTFHSVPRPGEFGHDTWEGDSWRHRSGVNVWGQMTVDTERGIVYMPFGTANNDRYGGDRPGDNLFGSSIVAANARTGEYIWHFQVVRHDIWDYDTQAPPTLFDVVKDGQTIPAVGIVNKTGLMFFLNRVTGEPIHPIEYRAVPPSEVPGEQAAPTQPFPVITEPLSRNSITRADLYKETPEHQAFCEALVDDNDMYLSADPYTPIKLNQYTVTYPGTQGGVNWGGGAYDPSTGLFVVNINNMGQPMRLVPTPDGKSYINSGEFAGLNRFWNAETRLHCAAPPWGQLVAVDVHSGRVAWRSTLGVTDTLPEGKQNTGRPSLGGPTMTAGGLTFMAGTDDSRFRAFETRTGKELWTTRLPATAHSTPITYSDASGKQFVAIVATGGGLLRAPVESDSLVVYSLP</sequence>
<dbReference type="Proteomes" id="UP001363460">
    <property type="component" value="Chromosome"/>
</dbReference>
<dbReference type="SUPFAM" id="SSF50998">
    <property type="entry name" value="Quinoprotein alcohol dehydrogenase-like"/>
    <property type="match status" value="1"/>
</dbReference>
<dbReference type="CDD" id="cd10280">
    <property type="entry name" value="PQQ_mGDH"/>
    <property type="match status" value="1"/>
</dbReference>
<evidence type="ECO:0000256" key="4">
    <source>
        <dbReference type="SAM" id="SignalP"/>
    </source>
</evidence>
<evidence type="ECO:0000256" key="1">
    <source>
        <dbReference type="ARBA" id="ARBA00001931"/>
    </source>
</evidence>
<feature type="chain" id="PRO_5045899320" evidence="4">
    <location>
        <begin position="17"/>
        <end position="621"/>
    </location>
</feature>
<proteinExistence type="inferred from homology"/>
<evidence type="ECO:0000256" key="2">
    <source>
        <dbReference type="ARBA" id="ARBA00008156"/>
    </source>
</evidence>
<dbReference type="EMBL" id="CP146369">
    <property type="protein sequence ID" value="WWT53467.1"/>
    <property type="molecule type" value="Genomic_DNA"/>
</dbReference>
<dbReference type="InterPro" id="IPR018391">
    <property type="entry name" value="PQQ_b-propeller_rpt"/>
</dbReference>
<reference evidence="6 7" key="1">
    <citation type="submission" date="2024-02" db="EMBL/GenBank/DDBJ databases">
        <title>Distribution and functional of Brevundimonas-related endobacteria within Verticillium dahliae.</title>
        <authorList>
            <person name="Zeng H."/>
        </authorList>
    </citation>
    <scope>NUCLEOTIDE SEQUENCE [LARGE SCALE GENOMIC DNA]</scope>
    <source>
        <strain evidence="6 7">TRM 44200</strain>
    </source>
</reference>